<evidence type="ECO:0000256" key="1">
    <source>
        <dbReference type="SAM" id="Phobius"/>
    </source>
</evidence>
<evidence type="ECO:0000313" key="3">
    <source>
        <dbReference type="Proteomes" id="UP000053091"/>
    </source>
</evidence>
<dbReference type="Proteomes" id="UP000053091">
    <property type="component" value="Unassembled WGS sequence"/>
</dbReference>
<feature type="transmembrane region" description="Helical" evidence="1">
    <location>
        <begin position="25"/>
        <end position="46"/>
    </location>
</feature>
<keyword evidence="1" id="KW-0812">Transmembrane</keyword>
<keyword evidence="1" id="KW-1133">Transmembrane helix</keyword>
<gene>
    <name evidence="2" type="ORF">TBC1_111516</name>
</gene>
<name>A0A0S7C390_9BACT</name>
<keyword evidence="1" id="KW-0472">Membrane</keyword>
<dbReference type="AlphaFoldDB" id="A0A0S7C390"/>
<organism evidence="2">
    <name type="scientific">Lentimicrobium saccharophilum</name>
    <dbReference type="NCBI Taxonomy" id="1678841"/>
    <lineage>
        <taxon>Bacteria</taxon>
        <taxon>Pseudomonadati</taxon>
        <taxon>Bacteroidota</taxon>
        <taxon>Bacteroidia</taxon>
        <taxon>Bacteroidales</taxon>
        <taxon>Lentimicrobiaceae</taxon>
        <taxon>Lentimicrobium</taxon>
    </lineage>
</organism>
<accession>A0A0S7C390</accession>
<sequence length="221" mass="25552">MLFFSGDDTGFLDSLTLYAIYKMKYLLLIGIILILFGCTPLSKVGIEYYDIEHIEKSDFSLLNGIYENQHDTVSGKLKHSPGNGFDELERLSILNQLFLSVPELSWRDSLGTIIEPNEKFIQIEFIDSKKAYVSFYHNHDFIFTKKIRGKFKNGYFYLRPKGFIIPLIPLIFGYNFQRTRIGKSGDFLLIDYTVNRWAFALVAGSSDKGYASSRYKVIKRK</sequence>
<keyword evidence="3" id="KW-1185">Reference proteome</keyword>
<protein>
    <submittedName>
        <fullName evidence="2">Uncharacterized protein</fullName>
    </submittedName>
</protein>
<reference evidence="2" key="1">
    <citation type="journal article" date="2015" name="Genome Announc.">
        <title>Draft Genome Sequence of Bacteroidales Strain TBC1, a Novel Isolate from a Methanogenic Wastewater Treatment System.</title>
        <authorList>
            <person name="Tourlousse D.M."/>
            <person name="Matsuura N."/>
            <person name="Sun L."/>
            <person name="Toyonaga M."/>
            <person name="Kuroda K."/>
            <person name="Ohashi A."/>
            <person name="Cruz R."/>
            <person name="Yamaguchi T."/>
            <person name="Sekiguchi Y."/>
        </authorList>
    </citation>
    <scope>NUCLEOTIDE SEQUENCE [LARGE SCALE GENOMIC DNA]</scope>
    <source>
        <strain evidence="2">TBC1</strain>
    </source>
</reference>
<evidence type="ECO:0000313" key="2">
    <source>
        <dbReference type="EMBL" id="GAP43363.1"/>
    </source>
</evidence>
<dbReference type="EMBL" id="DF968182">
    <property type="protein sequence ID" value="GAP43363.1"/>
    <property type="molecule type" value="Genomic_DNA"/>
</dbReference>
<proteinExistence type="predicted"/>
<dbReference type="STRING" id="1678841.TBC1_111516"/>